<dbReference type="Gene3D" id="3.40.50.300">
    <property type="entry name" value="P-loop containing nucleotide triphosphate hydrolases"/>
    <property type="match status" value="1"/>
</dbReference>
<organism evidence="6">
    <name type="scientific">viral metagenome</name>
    <dbReference type="NCBI Taxonomy" id="1070528"/>
    <lineage>
        <taxon>unclassified sequences</taxon>
        <taxon>metagenomes</taxon>
        <taxon>organismal metagenomes</taxon>
    </lineage>
</organism>
<dbReference type="CDD" id="cd00009">
    <property type="entry name" value="AAA"/>
    <property type="match status" value="1"/>
</dbReference>
<dbReference type="InterPro" id="IPR008921">
    <property type="entry name" value="DNA_pol3_clamp-load_cplx_C"/>
</dbReference>
<dbReference type="Pfam" id="PF00004">
    <property type="entry name" value="AAA"/>
    <property type="match status" value="1"/>
</dbReference>
<feature type="domain" description="AAA+ ATPase" evidence="5">
    <location>
        <begin position="135"/>
        <end position="283"/>
    </location>
</feature>
<dbReference type="AlphaFoldDB" id="A0A6C0IWT6"/>
<dbReference type="Gene3D" id="3.40.50.10190">
    <property type="entry name" value="BRCT domain"/>
    <property type="match status" value="1"/>
</dbReference>
<reference evidence="6" key="1">
    <citation type="journal article" date="2020" name="Nature">
        <title>Giant virus diversity and host interactions through global metagenomics.</title>
        <authorList>
            <person name="Schulz F."/>
            <person name="Roux S."/>
            <person name="Paez-Espino D."/>
            <person name="Jungbluth S."/>
            <person name="Walsh D.A."/>
            <person name="Denef V.J."/>
            <person name="McMahon K.D."/>
            <person name="Konstantinidis K.T."/>
            <person name="Eloe-Fadrosh E.A."/>
            <person name="Kyrpides N.C."/>
            <person name="Woyke T."/>
        </authorList>
    </citation>
    <scope>NUCLEOTIDE SEQUENCE</scope>
    <source>
        <strain evidence="6">GVMAG-M-3300024510-1</strain>
    </source>
</reference>
<evidence type="ECO:0000313" key="6">
    <source>
        <dbReference type="EMBL" id="QHT96990.1"/>
    </source>
</evidence>
<evidence type="ECO:0000256" key="3">
    <source>
        <dbReference type="ARBA" id="ARBA00022741"/>
    </source>
</evidence>
<dbReference type="EMBL" id="MN740271">
    <property type="protein sequence ID" value="QHT96990.1"/>
    <property type="molecule type" value="Genomic_DNA"/>
</dbReference>
<dbReference type="InterPro" id="IPR036420">
    <property type="entry name" value="BRCT_dom_sf"/>
</dbReference>
<keyword evidence="2" id="KW-0235">DNA replication</keyword>
<dbReference type="PANTHER" id="PTHR23389">
    <property type="entry name" value="CHROMOSOME TRANSMISSION FIDELITY FACTOR 18"/>
    <property type="match status" value="1"/>
</dbReference>
<accession>A0A6C0IWT6</accession>
<dbReference type="InterPro" id="IPR027417">
    <property type="entry name" value="P-loop_NTPase"/>
</dbReference>
<dbReference type="InterPro" id="IPR003959">
    <property type="entry name" value="ATPase_AAA_core"/>
</dbReference>
<name>A0A6C0IWT6_9ZZZZ</name>
<dbReference type="InterPro" id="IPR003593">
    <property type="entry name" value="AAA+_ATPase"/>
</dbReference>
<dbReference type="Gene3D" id="1.20.272.10">
    <property type="match status" value="1"/>
</dbReference>
<proteinExistence type="inferred from homology"/>
<comment type="similarity">
    <text evidence="1">Belongs to the activator 1 large subunit family.</text>
</comment>
<dbReference type="GO" id="GO:0005634">
    <property type="term" value="C:nucleus"/>
    <property type="evidence" value="ECO:0007669"/>
    <property type="project" value="TreeGrafter"/>
</dbReference>
<keyword evidence="4" id="KW-0067">ATP-binding</keyword>
<dbReference type="GO" id="GO:0003677">
    <property type="term" value="F:DNA binding"/>
    <property type="evidence" value="ECO:0007669"/>
    <property type="project" value="InterPro"/>
</dbReference>
<dbReference type="GO" id="GO:0005663">
    <property type="term" value="C:DNA replication factor C complex"/>
    <property type="evidence" value="ECO:0007669"/>
    <property type="project" value="InterPro"/>
</dbReference>
<evidence type="ECO:0000259" key="5">
    <source>
        <dbReference type="SMART" id="SM00382"/>
    </source>
</evidence>
<dbReference type="GO" id="GO:0016887">
    <property type="term" value="F:ATP hydrolysis activity"/>
    <property type="evidence" value="ECO:0007669"/>
    <property type="project" value="InterPro"/>
</dbReference>
<dbReference type="InterPro" id="IPR013725">
    <property type="entry name" value="DNA_replication_fac_RFC1_C"/>
</dbReference>
<dbReference type="SUPFAM" id="SSF48019">
    <property type="entry name" value="post-AAA+ oligomerization domain-like"/>
    <property type="match status" value="1"/>
</dbReference>
<dbReference type="Pfam" id="PF21960">
    <property type="entry name" value="RCF1-5-like_lid"/>
    <property type="match status" value="1"/>
</dbReference>
<dbReference type="GO" id="GO:0003689">
    <property type="term" value="F:DNA clamp loader activity"/>
    <property type="evidence" value="ECO:0007669"/>
    <property type="project" value="InterPro"/>
</dbReference>
<dbReference type="Gene3D" id="1.10.8.60">
    <property type="match status" value="1"/>
</dbReference>
<evidence type="ECO:0000256" key="4">
    <source>
        <dbReference type="ARBA" id="ARBA00022840"/>
    </source>
</evidence>
<dbReference type="SMART" id="SM00382">
    <property type="entry name" value="AAA"/>
    <property type="match status" value="1"/>
</dbReference>
<evidence type="ECO:0000256" key="1">
    <source>
        <dbReference type="ARBA" id="ARBA00006116"/>
    </source>
</evidence>
<dbReference type="GO" id="GO:0005524">
    <property type="term" value="F:ATP binding"/>
    <property type="evidence" value="ECO:0007669"/>
    <property type="project" value="UniProtKB-KW"/>
</dbReference>
<sequence>MENTFCIIGDYHDNIDEDKKLRNELEQHILKHGGKIVFVIDNNLKYLVVGEGKISKSRQAQLEKNKSVQKLTRTQVFELFSEKVKCINDEPTPISNLLVDKYSPRSPDDIIGNMKARKLLQSYFERWKSGDFSGKKRAILLCGPPGIGKSTMATIYAQASGFQIIEMNASDTRSRASLRNVIHSAVATLSMTIDGHVNSYANCIIMDEVDGMSGGDVGGAAELVKAIQTTKTPIICICNDRNANSVKTLKVHCECIDCWPPTQGECLARLKFICGQEGLDVSPAVLKMIATESNGDMRHCLVTLGMMRLRSSSSIMDDLRLIERSKVDQDISPFVSTRSLLGGRFRENKMISIDNDDDMLPLFIAENYLSTNDTLDTYAQISQSIALADVVDATIQSTQQYSLRPVQSSFATFIPSSLVKNGIGGEKINFPKVLANLSTAKTNKKRLFDLSSKVHVDETDLHYIYCMFVRSLADGVDPKVICERMTEYGMTREDIDELCYTDTYQETLSRIQPSVKRKLTSEFERLKKEGFAPAPTRVNLHTDDD</sequence>
<dbReference type="Pfam" id="PF08519">
    <property type="entry name" value="RFC1"/>
    <property type="match status" value="1"/>
</dbReference>
<dbReference type="PANTHER" id="PTHR23389:SF6">
    <property type="entry name" value="REPLICATION FACTOR C SUBUNIT 1"/>
    <property type="match status" value="1"/>
</dbReference>
<keyword evidence="3" id="KW-0547">Nucleotide-binding</keyword>
<dbReference type="InterPro" id="IPR047854">
    <property type="entry name" value="RFC_lid"/>
</dbReference>
<dbReference type="GO" id="GO:0006260">
    <property type="term" value="P:DNA replication"/>
    <property type="evidence" value="ECO:0007669"/>
    <property type="project" value="UniProtKB-KW"/>
</dbReference>
<protein>
    <recommendedName>
        <fullName evidence="5">AAA+ ATPase domain-containing protein</fullName>
    </recommendedName>
</protein>
<dbReference type="CDD" id="cd18140">
    <property type="entry name" value="HLD_clamp_RFC"/>
    <property type="match status" value="1"/>
</dbReference>
<evidence type="ECO:0000256" key="2">
    <source>
        <dbReference type="ARBA" id="ARBA00022705"/>
    </source>
</evidence>
<dbReference type="SUPFAM" id="SSF52540">
    <property type="entry name" value="P-loop containing nucleoside triphosphate hydrolases"/>
    <property type="match status" value="1"/>
</dbReference>